<dbReference type="RefSeq" id="WP_320233339.1">
    <property type="nucleotide sequence ID" value="NZ_JAVIJF010000008.1"/>
</dbReference>
<name>A0ABU4ZJ59_9HYPH</name>
<reference evidence="1 2" key="1">
    <citation type="submission" date="2023-08" db="EMBL/GenBank/DDBJ databases">
        <title>Implementing the SeqCode for naming new Mesorhizobium species isolated from Vachellia karroo root nodules.</title>
        <authorList>
            <person name="Van Lill M."/>
        </authorList>
    </citation>
    <scope>NUCLEOTIDE SEQUENCE [LARGE SCALE GENOMIC DNA]</scope>
    <source>
        <strain evidence="1 2">MSK 1335</strain>
    </source>
</reference>
<dbReference type="EMBL" id="JAVIJF010000008">
    <property type="protein sequence ID" value="MDX8525389.1"/>
    <property type="molecule type" value="Genomic_DNA"/>
</dbReference>
<dbReference type="Proteomes" id="UP001276840">
    <property type="component" value="Unassembled WGS sequence"/>
</dbReference>
<protein>
    <submittedName>
        <fullName evidence="1">Uncharacterized protein</fullName>
    </submittedName>
</protein>
<proteinExistence type="predicted"/>
<gene>
    <name evidence="1" type="ORF">RFM68_12795</name>
</gene>
<keyword evidence="2" id="KW-1185">Reference proteome</keyword>
<evidence type="ECO:0000313" key="2">
    <source>
        <dbReference type="Proteomes" id="UP001276840"/>
    </source>
</evidence>
<accession>A0ABU4ZJ59</accession>
<comment type="caution">
    <text evidence="1">The sequence shown here is derived from an EMBL/GenBank/DDBJ whole genome shotgun (WGS) entry which is preliminary data.</text>
</comment>
<sequence>MSASRLLINRNCPTVHHHSGGIGGTGAFGLGFFSMAQERSLEDRLGLVSPKLLAAEVWLPTLVFLDKVELCQALRRELSQVGDLALRAIAVGKAQQAVNWLALGFYCDQSIAREALGASGTFRSSKYGFKAKSLLDVLTALQQTGAELHLSEDVSTYLASVKALAHLATPIHHLDQTLRQFLRRNADTALKSVIARVDAIFMTGHQADHGASTEDIGFYSKEDLAEGASYIVHCMDTEIGIETKHFNKMAESKISRGIFDKLIVKACKIRRYCEAEILVDAFNYQIHTSKGKSIVSAPTPELEKSIRLGYIQENQARSRMQFERIKTIKGGVISVFDISDAFYDRLHESVVKLIDFPFSRYTFHLPDVPPLRALFSNDAFTAEEIVYLRDIVNTELVTWEELERFELRPGLSLLDVAKVYRLFLFVARLATRQLEPLLSHDPAIAYRSLIPVFKEGVLKGLLGWCLRPEQIDDVLGLLSWKPGSAGVFDLQYRPIIRGEDGHLLVPMHIAGMANWYRNLVHTGKIRLTDSVEQEAASRALTHALQRHCEHVRAEYETVLNGQRIEIDAVCRFGEYLFLFECKHSLLPCNVHELRTSFKHVRTGAGQLDRIIRLLSDPKIEAEFYRRLGWSVGPADEIVTCIVSCNGMFSGLRVDGHPVRRWAELLNMIEKGVVRTVQLSVFDDGSGLDVRTENVVERNLWNATQPDPKFLYRYLKEDSLSVMLFDAMVEHEEAYSVGDSVLSFRSYALDANAVTDSIAELSDNSSA</sequence>
<evidence type="ECO:0000313" key="1">
    <source>
        <dbReference type="EMBL" id="MDX8525389.1"/>
    </source>
</evidence>
<organism evidence="1 2">
    <name type="scientific">Mesorhizobium montanum</name>
    <dbReference type="NCBI Taxonomy" id="3072323"/>
    <lineage>
        <taxon>Bacteria</taxon>
        <taxon>Pseudomonadati</taxon>
        <taxon>Pseudomonadota</taxon>
        <taxon>Alphaproteobacteria</taxon>
        <taxon>Hyphomicrobiales</taxon>
        <taxon>Phyllobacteriaceae</taxon>
        <taxon>Mesorhizobium</taxon>
    </lineage>
</organism>